<comment type="caution">
    <text evidence="3">The sequence shown here is derived from an EMBL/GenBank/DDBJ whole genome shotgun (WGS) entry which is preliminary data.</text>
</comment>
<feature type="region of interest" description="Disordered" evidence="1">
    <location>
        <begin position="62"/>
        <end position="86"/>
    </location>
</feature>
<feature type="compositionally biased region" description="Low complexity" evidence="1">
    <location>
        <begin position="67"/>
        <end position="79"/>
    </location>
</feature>
<dbReference type="RefSeq" id="XP_046017896.1">
    <property type="nucleotide sequence ID" value="XM_046157772.1"/>
</dbReference>
<dbReference type="Proteomes" id="UP000756346">
    <property type="component" value="Unassembled WGS sequence"/>
</dbReference>
<dbReference type="OrthoDB" id="432412at2759"/>
<protein>
    <recommendedName>
        <fullName evidence="2">RWD domain-containing protein</fullName>
    </recommendedName>
</protein>
<dbReference type="PANTHER" id="PTHR15955">
    <property type="entry name" value="RWD DOMAIN CONTAINING PROTEIN 2"/>
    <property type="match status" value="1"/>
</dbReference>
<feature type="compositionally biased region" description="Low complexity" evidence="1">
    <location>
        <begin position="155"/>
        <end position="166"/>
    </location>
</feature>
<evidence type="ECO:0000256" key="1">
    <source>
        <dbReference type="SAM" id="MobiDB-lite"/>
    </source>
</evidence>
<feature type="region of interest" description="Disordered" evidence="1">
    <location>
        <begin position="197"/>
        <end position="232"/>
    </location>
</feature>
<dbReference type="InterPro" id="IPR006575">
    <property type="entry name" value="RWD_dom"/>
</dbReference>
<evidence type="ECO:0000313" key="3">
    <source>
        <dbReference type="EMBL" id="KAH7039841.1"/>
    </source>
</evidence>
<reference evidence="3" key="1">
    <citation type="journal article" date="2021" name="Nat. Commun.">
        <title>Genetic determinants of endophytism in the Arabidopsis root mycobiome.</title>
        <authorList>
            <person name="Mesny F."/>
            <person name="Miyauchi S."/>
            <person name="Thiergart T."/>
            <person name="Pickel B."/>
            <person name="Atanasova L."/>
            <person name="Karlsson M."/>
            <person name="Huettel B."/>
            <person name="Barry K.W."/>
            <person name="Haridas S."/>
            <person name="Chen C."/>
            <person name="Bauer D."/>
            <person name="Andreopoulos W."/>
            <person name="Pangilinan J."/>
            <person name="LaButti K."/>
            <person name="Riley R."/>
            <person name="Lipzen A."/>
            <person name="Clum A."/>
            <person name="Drula E."/>
            <person name="Henrissat B."/>
            <person name="Kohler A."/>
            <person name="Grigoriev I.V."/>
            <person name="Martin F.M."/>
            <person name="Hacquard S."/>
        </authorList>
    </citation>
    <scope>NUCLEOTIDE SEQUENCE</scope>
    <source>
        <strain evidence="3">MPI-CAGE-CH-0230</strain>
    </source>
</reference>
<dbReference type="InterPro" id="IPR017359">
    <property type="entry name" value="Phi-like"/>
</dbReference>
<feature type="compositionally biased region" description="Polar residues" evidence="1">
    <location>
        <begin position="197"/>
        <end position="213"/>
    </location>
</feature>
<organism evidence="3 4">
    <name type="scientific">Microdochium trichocladiopsis</name>
    <dbReference type="NCBI Taxonomy" id="1682393"/>
    <lineage>
        <taxon>Eukaryota</taxon>
        <taxon>Fungi</taxon>
        <taxon>Dikarya</taxon>
        <taxon>Ascomycota</taxon>
        <taxon>Pezizomycotina</taxon>
        <taxon>Sordariomycetes</taxon>
        <taxon>Xylariomycetidae</taxon>
        <taxon>Xylariales</taxon>
        <taxon>Microdochiaceae</taxon>
        <taxon>Microdochium</taxon>
    </lineage>
</organism>
<name>A0A9P8YID2_9PEZI</name>
<evidence type="ECO:0000259" key="2">
    <source>
        <dbReference type="PROSITE" id="PS50908"/>
    </source>
</evidence>
<dbReference type="PANTHER" id="PTHR15955:SF8">
    <property type="entry name" value="RWD DOMAIN-CONTAINING PROTEIN 2B-RELATED"/>
    <property type="match status" value="1"/>
</dbReference>
<feature type="region of interest" description="Disordered" evidence="1">
    <location>
        <begin position="145"/>
        <end position="170"/>
    </location>
</feature>
<feature type="compositionally biased region" description="Low complexity" evidence="1">
    <location>
        <begin position="214"/>
        <end position="232"/>
    </location>
</feature>
<sequence>MANEASSRLAAELEMLLAMYPDGAVAYSSSRRELRFAATTSPAASSLVLRLPETYPASGFPEILTASRSGSGSSRSSSSGHEDLRERTKAAFQHLAIPQDGGEEILDALILAFQDLVEKEGNPENHDGAENNTTTATTAITHEAAEDSPNHHSQRATAAAASSSTQKSKRQHKTVVIWLHHLLNTNKRKLALHPTLSLSRAQPSHSKLSINHNTTTTMPPTSSSSSSSSTITGLTKPGYPGILVYSGPSELVAAHVAELRAQRWQAFQVRYDSDDHEDDQDHISTAVGGGERGPGRSSGEAKSSRQGPTQRARRVQDKTARGGGHGGAGETPEPGLWAFEHDTGTIVEVESIALAARAIKHEGHRETFLAAVGVK</sequence>
<evidence type="ECO:0000313" key="4">
    <source>
        <dbReference type="Proteomes" id="UP000756346"/>
    </source>
</evidence>
<accession>A0A9P8YID2</accession>
<dbReference type="AlphaFoldDB" id="A0A9P8YID2"/>
<feature type="region of interest" description="Disordered" evidence="1">
    <location>
        <begin position="272"/>
        <end position="337"/>
    </location>
</feature>
<proteinExistence type="predicted"/>
<dbReference type="EMBL" id="JAGTJQ010000001">
    <property type="protein sequence ID" value="KAH7039841.1"/>
    <property type="molecule type" value="Genomic_DNA"/>
</dbReference>
<gene>
    <name evidence="3" type="ORF">B0I36DRAFT_357227</name>
</gene>
<feature type="domain" description="RWD" evidence="2">
    <location>
        <begin position="11"/>
        <end position="120"/>
    </location>
</feature>
<keyword evidence="4" id="KW-1185">Reference proteome</keyword>
<dbReference type="GeneID" id="70187318"/>
<dbReference type="PROSITE" id="PS50908">
    <property type="entry name" value="RWD"/>
    <property type="match status" value="1"/>
</dbReference>